<name>A0A0P0W6K1_ORYSJ</name>
<dbReference type="EMBL" id="AP014960">
    <property type="protein sequence ID" value="BAS87685.1"/>
    <property type="molecule type" value="Genomic_DNA"/>
</dbReference>
<sequence>TYRRVAGHFCHARKFTSNFRTNLCIKSSSRNQPRYTN</sequence>
<evidence type="ECO:0000313" key="1">
    <source>
        <dbReference type="EMBL" id="BAS87685.1"/>
    </source>
</evidence>
<gene>
    <name evidence="1" type="ordered locus">Os04g0127750</name>
    <name evidence="1" type="ORF">OSNPB_040127750</name>
</gene>
<proteinExistence type="predicted"/>
<dbReference type="InParanoid" id="A0A0P0W6K1"/>
<protein>
    <submittedName>
        <fullName evidence="1">Os04g0127750 protein</fullName>
    </submittedName>
</protein>
<reference evidence="2" key="1">
    <citation type="journal article" date="2005" name="Nature">
        <title>The map-based sequence of the rice genome.</title>
        <authorList>
            <consortium name="International rice genome sequencing project (IRGSP)"/>
            <person name="Matsumoto T."/>
            <person name="Wu J."/>
            <person name="Kanamori H."/>
            <person name="Katayose Y."/>
            <person name="Fujisawa M."/>
            <person name="Namiki N."/>
            <person name="Mizuno H."/>
            <person name="Yamamoto K."/>
            <person name="Antonio B.A."/>
            <person name="Baba T."/>
            <person name="Sakata K."/>
            <person name="Nagamura Y."/>
            <person name="Aoki H."/>
            <person name="Arikawa K."/>
            <person name="Arita K."/>
            <person name="Bito T."/>
            <person name="Chiden Y."/>
            <person name="Fujitsuka N."/>
            <person name="Fukunaka R."/>
            <person name="Hamada M."/>
            <person name="Harada C."/>
            <person name="Hayashi A."/>
            <person name="Hijishita S."/>
            <person name="Honda M."/>
            <person name="Hosokawa S."/>
            <person name="Ichikawa Y."/>
            <person name="Idonuma A."/>
            <person name="Iijima M."/>
            <person name="Ikeda M."/>
            <person name="Ikeno M."/>
            <person name="Ito K."/>
            <person name="Ito S."/>
            <person name="Ito T."/>
            <person name="Ito Y."/>
            <person name="Ito Y."/>
            <person name="Iwabuchi A."/>
            <person name="Kamiya K."/>
            <person name="Karasawa W."/>
            <person name="Kurita K."/>
            <person name="Katagiri S."/>
            <person name="Kikuta A."/>
            <person name="Kobayashi H."/>
            <person name="Kobayashi N."/>
            <person name="Machita K."/>
            <person name="Maehara T."/>
            <person name="Masukawa M."/>
            <person name="Mizubayashi T."/>
            <person name="Mukai Y."/>
            <person name="Nagasaki H."/>
            <person name="Nagata Y."/>
            <person name="Naito S."/>
            <person name="Nakashima M."/>
            <person name="Nakama Y."/>
            <person name="Nakamichi Y."/>
            <person name="Nakamura M."/>
            <person name="Meguro A."/>
            <person name="Negishi M."/>
            <person name="Ohta I."/>
            <person name="Ohta T."/>
            <person name="Okamoto M."/>
            <person name="Ono N."/>
            <person name="Saji S."/>
            <person name="Sakaguchi M."/>
            <person name="Sakai K."/>
            <person name="Shibata M."/>
            <person name="Shimokawa T."/>
            <person name="Song J."/>
            <person name="Takazaki Y."/>
            <person name="Terasawa K."/>
            <person name="Tsugane M."/>
            <person name="Tsuji K."/>
            <person name="Ueda S."/>
            <person name="Waki K."/>
            <person name="Yamagata H."/>
            <person name="Yamamoto M."/>
            <person name="Yamamoto S."/>
            <person name="Yamane H."/>
            <person name="Yoshiki S."/>
            <person name="Yoshihara R."/>
            <person name="Yukawa K."/>
            <person name="Zhong H."/>
            <person name="Yano M."/>
            <person name="Yuan Q."/>
            <person name="Ouyang S."/>
            <person name="Liu J."/>
            <person name="Jones K.M."/>
            <person name="Gansberger K."/>
            <person name="Moffat K."/>
            <person name="Hill J."/>
            <person name="Bera J."/>
            <person name="Fadrosh D."/>
            <person name="Jin S."/>
            <person name="Johri S."/>
            <person name="Kim M."/>
            <person name="Overton L."/>
            <person name="Reardon M."/>
            <person name="Tsitrin T."/>
            <person name="Vuong H."/>
            <person name="Weaver B."/>
            <person name="Ciecko A."/>
            <person name="Tallon L."/>
            <person name="Jackson J."/>
            <person name="Pai G."/>
            <person name="Aken S.V."/>
            <person name="Utterback T."/>
            <person name="Reidmuller S."/>
            <person name="Feldblyum T."/>
            <person name="Hsiao J."/>
            <person name="Zismann V."/>
            <person name="Iobst S."/>
            <person name="de Vazeille A.R."/>
            <person name="Buell C.R."/>
            <person name="Ying K."/>
            <person name="Li Y."/>
            <person name="Lu T."/>
            <person name="Huang Y."/>
            <person name="Zhao Q."/>
            <person name="Feng Q."/>
            <person name="Zhang L."/>
            <person name="Zhu J."/>
            <person name="Weng Q."/>
            <person name="Mu J."/>
            <person name="Lu Y."/>
            <person name="Fan D."/>
            <person name="Liu Y."/>
            <person name="Guan J."/>
            <person name="Zhang Y."/>
            <person name="Yu S."/>
            <person name="Liu X."/>
            <person name="Zhang Y."/>
            <person name="Hong G."/>
            <person name="Han B."/>
            <person name="Choisne N."/>
            <person name="Demange N."/>
            <person name="Orjeda G."/>
            <person name="Samain S."/>
            <person name="Cattolico L."/>
            <person name="Pelletier E."/>
            <person name="Couloux A."/>
            <person name="Segurens B."/>
            <person name="Wincker P."/>
            <person name="D'Hont A."/>
            <person name="Scarpelli C."/>
            <person name="Weissenbach J."/>
            <person name="Salanoubat M."/>
            <person name="Quetier F."/>
            <person name="Yu Y."/>
            <person name="Kim H.R."/>
            <person name="Rambo T."/>
            <person name="Currie J."/>
            <person name="Collura K."/>
            <person name="Luo M."/>
            <person name="Yang T."/>
            <person name="Ammiraju J.S.S."/>
            <person name="Engler F."/>
            <person name="Soderlund C."/>
            <person name="Wing R.A."/>
            <person name="Palmer L.E."/>
            <person name="de la Bastide M."/>
            <person name="Spiegel L."/>
            <person name="Nascimento L."/>
            <person name="Zutavern T."/>
            <person name="O'Shaughnessy A."/>
            <person name="Dike S."/>
            <person name="Dedhia N."/>
            <person name="Preston R."/>
            <person name="Balija V."/>
            <person name="McCombie W.R."/>
            <person name="Chow T."/>
            <person name="Chen H."/>
            <person name="Chung M."/>
            <person name="Chen C."/>
            <person name="Shaw J."/>
            <person name="Wu H."/>
            <person name="Hsiao K."/>
            <person name="Chao Y."/>
            <person name="Chu M."/>
            <person name="Cheng C."/>
            <person name="Hour A."/>
            <person name="Lee P."/>
            <person name="Lin S."/>
            <person name="Lin Y."/>
            <person name="Liou J."/>
            <person name="Liu S."/>
            <person name="Hsing Y."/>
            <person name="Raghuvanshi S."/>
            <person name="Mohanty A."/>
            <person name="Bharti A.K."/>
            <person name="Gaur A."/>
            <person name="Gupta V."/>
            <person name="Kumar D."/>
            <person name="Ravi V."/>
            <person name="Vij S."/>
            <person name="Kapur A."/>
            <person name="Khurana P."/>
            <person name="Khurana P."/>
            <person name="Khurana J.P."/>
            <person name="Tyagi A.K."/>
            <person name="Gaikwad K."/>
            <person name="Singh A."/>
            <person name="Dalal V."/>
            <person name="Srivastava S."/>
            <person name="Dixit A."/>
            <person name="Pal A.K."/>
            <person name="Ghazi I.A."/>
            <person name="Yadav M."/>
            <person name="Pandit A."/>
            <person name="Bhargava A."/>
            <person name="Sureshbabu K."/>
            <person name="Batra K."/>
            <person name="Sharma T.R."/>
            <person name="Mohapatra T."/>
            <person name="Singh N.K."/>
            <person name="Messing J."/>
            <person name="Nelson A.B."/>
            <person name="Fuks G."/>
            <person name="Kavchok S."/>
            <person name="Keizer G."/>
            <person name="Linton E."/>
            <person name="Llaca V."/>
            <person name="Song R."/>
            <person name="Tanyolac B."/>
            <person name="Young S."/>
            <person name="Ho-Il K."/>
            <person name="Hahn J.H."/>
            <person name="Sangsakoo G."/>
            <person name="Vanavichit A."/>
            <person name="de Mattos Luiz.A.T."/>
            <person name="Zimmer P.D."/>
            <person name="Malone G."/>
            <person name="Dellagostin O."/>
            <person name="de Oliveira A.C."/>
            <person name="Bevan M."/>
            <person name="Bancroft I."/>
            <person name="Minx P."/>
            <person name="Cordum H."/>
            <person name="Wilson R."/>
            <person name="Cheng Z."/>
            <person name="Jin W."/>
            <person name="Jiang J."/>
            <person name="Leong S.A."/>
            <person name="Iwama H."/>
            <person name="Gojobori T."/>
            <person name="Itoh T."/>
            <person name="Niimura Y."/>
            <person name="Fujii Y."/>
            <person name="Habara T."/>
            <person name="Sakai H."/>
            <person name="Sato Y."/>
            <person name="Wilson G."/>
            <person name="Kumar K."/>
            <person name="McCouch S."/>
            <person name="Juretic N."/>
            <person name="Hoen D."/>
            <person name="Wright S."/>
            <person name="Bruskiewich R."/>
            <person name="Bureau T."/>
            <person name="Miyao A."/>
            <person name="Hirochika H."/>
            <person name="Nishikawa T."/>
            <person name="Kadowaki K."/>
            <person name="Sugiura M."/>
            <person name="Burr B."/>
            <person name="Sasaki T."/>
        </authorList>
    </citation>
    <scope>NUCLEOTIDE SEQUENCE [LARGE SCALE GENOMIC DNA]</scope>
    <source>
        <strain evidence="2">cv. Nipponbare</strain>
    </source>
</reference>
<dbReference type="Proteomes" id="UP000059680">
    <property type="component" value="Chromosome 4"/>
</dbReference>
<accession>A0A0P0W6K1</accession>
<dbReference type="PaxDb" id="39947-A0A0P0W6K1"/>
<dbReference type="Gramene" id="Os04t0127750-01">
    <property type="protein sequence ID" value="Os04t0127750-01"/>
    <property type="gene ID" value="Os04g0127750"/>
</dbReference>
<keyword evidence="2" id="KW-1185">Reference proteome</keyword>
<reference evidence="1 2" key="3">
    <citation type="journal article" date="2013" name="Rice">
        <title>Improvement of the Oryza sativa Nipponbare reference genome using next generation sequence and optical map data.</title>
        <authorList>
            <person name="Kawahara Y."/>
            <person name="de la Bastide M."/>
            <person name="Hamilton J.P."/>
            <person name="Kanamori H."/>
            <person name="McCombie W.R."/>
            <person name="Ouyang S."/>
            <person name="Schwartz D.C."/>
            <person name="Tanaka T."/>
            <person name="Wu J."/>
            <person name="Zhou S."/>
            <person name="Childs K.L."/>
            <person name="Davidson R.M."/>
            <person name="Lin H."/>
            <person name="Quesada-Ocampo L."/>
            <person name="Vaillancourt B."/>
            <person name="Sakai H."/>
            <person name="Lee S.S."/>
            <person name="Kim J."/>
            <person name="Numa H."/>
            <person name="Itoh T."/>
            <person name="Buell C.R."/>
            <person name="Matsumoto T."/>
        </authorList>
    </citation>
    <scope>NUCLEOTIDE SEQUENCE [LARGE SCALE GENOMIC DNA]</scope>
    <source>
        <strain evidence="2">cv. Nipponbare</strain>
    </source>
</reference>
<feature type="non-terminal residue" evidence="1">
    <location>
        <position position="1"/>
    </location>
</feature>
<reference evidence="1 2" key="2">
    <citation type="journal article" date="2013" name="Plant Cell Physiol.">
        <title>Rice Annotation Project Database (RAP-DB): an integrative and interactive database for rice genomics.</title>
        <authorList>
            <person name="Sakai H."/>
            <person name="Lee S.S."/>
            <person name="Tanaka T."/>
            <person name="Numa H."/>
            <person name="Kim J."/>
            <person name="Kawahara Y."/>
            <person name="Wakimoto H."/>
            <person name="Yang C.C."/>
            <person name="Iwamoto M."/>
            <person name="Abe T."/>
            <person name="Yamada Y."/>
            <person name="Muto A."/>
            <person name="Inokuchi H."/>
            <person name="Ikemura T."/>
            <person name="Matsumoto T."/>
            <person name="Sasaki T."/>
            <person name="Itoh T."/>
        </authorList>
    </citation>
    <scope>NUCLEOTIDE SEQUENCE [LARGE SCALE GENOMIC DNA]</scope>
    <source>
        <strain evidence="2">cv. Nipponbare</strain>
    </source>
</reference>
<dbReference type="AlphaFoldDB" id="A0A0P0W6K1"/>
<organism evidence="1 2">
    <name type="scientific">Oryza sativa subsp. japonica</name>
    <name type="common">Rice</name>
    <dbReference type="NCBI Taxonomy" id="39947"/>
    <lineage>
        <taxon>Eukaryota</taxon>
        <taxon>Viridiplantae</taxon>
        <taxon>Streptophyta</taxon>
        <taxon>Embryophyta</taxon>
        <taxon>Tracheophyta</taxon>
        <taxon>Spermatophyta</taxon>
        <taxon>Magnoliopsida</taxon>
        <taxon>Liliopsida</taxon>
        <taxon>Poales</taxon>
        <taxon>Poaceae</taxon>
        <taxon>BOP clade</taxon>
        <taxon>Oryzoideae</taxon>
        <taxon>Oryzeae</taxon>
        <taxon>Oryzinae</taxon>
        <taxon>Oryza</taxon>
        <taxon>Oryza sativa</taxon>
    </lineage>
</organism>
<dbReference type="SMR" id="A0A0P0W6K1"/>
<evidence type="ECO:0000313" key="2">
    <source>
        <dbReference type="Proteomes" id="UP000059680"/>
    </source>
</evidence>